<feature type="compositionally biased region" description="Basic and acidic residues" evidence="5">
    <location>
        <begin position="165"/>
        <end position="186"/>
    </location>
</feature>
<dbReference type="InterPro" id="IPR012406">
    <property type="entry name" value="UreE"/>
</dbReference>
<keyword evidence="1 4" id="KW-0963">Cytoplasm</keyword>
<comment type="similarity">
    <text evidence="4">Belongs to the UreE family.</text>
</comment>
<evidence type="ECO:0000313" key="6">
    <source>
        <dbReference type="EMBL" id="SEQ84419.1"/>
    </source>
</evidence>
<dbReference type="GO" id="GO:0006457">
    <property type="term" value="P:protein folding"/>
    <property type="evidence" value="ECO:0007669"/>
    <property type="project" value="InterPro"/>
</dbReference>
<keyword evidence="3 4" id="KW-0143">Chaperone</keyword>
<name>A0A1H9JCG8_9SPIR</name>
<gene>
    <name evidence="4" type="primary">ureE</name>
    <name evidence="6" type="ORF">SAMN04487977_11230</name>
</gene>
<dbReference type="SUPFAM" id="SSF69737">
    <property type="entry name" value="Urease metallochaperone UreE, C-terminal domain"/>
    <property type="match status" value="1"/>
</dbReference>
<dbReference type="HAMAP" id="MF_00822">
    <property type="entry name" value="UreE"/>
    <property type="match status" value="1"/>
</dbReference>
<accession>A0A1H9JCG8</accession>
<evidence type="ECO:0000256" key="1">
    <source>
        <dbReference type="ARBA" id="ARBA00022490"/>
    </source>
</evidence>
<dbReference type="Gene3D" id="2.60.260.20">
    <property type="entry name" value="Urease metallochaperone UreE, N-terminal domain"/>
    <property type="match status" value="1"/>
</dbReference>
<dbReference type="InterPro" id="IPR036118">
    <property type="entry name" value="UreE_N_sf"/>
</dbReference>
<dbReference type="PIRSF" id="PIRSF036402">
    <property type="entry name" value="Ureas_acces_UreE"/>
    <property type="match status" value="1"/>
</dbReference>
<evidence type="ECO:0000256" key="2">
    <source>
        <dbReference type="ARBA" id="ARBA00022596"/>
    </source>
</evidence>
<evidence type="ECO:0000256" key="4">
    <source>
        <dbReference type="HAMAP-Rule" id="MF_00822"/>
    </source>
</evidence>
<organism evidence="6 7">
    <name type="scientific">Treponema bryantii</name>
    <dbReference type="NCBI Taxonomy" id="163"/>
    <lineage>
        <taxon>Bacteria</taxon>
        <taxon>Pseudomonadati</taxon>
        <taxon>Spirochaetota</taxon>
        <taxon>Spirochaetia</taxon>
        <taxon>Spirochaetales</taxon>
        <taxon>Treponemataceae</taxon>
        <taxon>Treponema</taxon>
    </lineage>
</organism>
<keyword evidence="2 4" id="KW-0533">Nickel</keyword>
<dbReference type="Proteomes" id="UP000182360">
    <property type="component" value="Unassembled WGS sequence"/>
</dbReference>
<feature type="region of interest" description="Disordered" evidence="5">
    <location>
        <begin position="158"/>
        <end position="186"/>
    </location>
</feature>
<dbReference type="GO" id="GO:0051082">
    <property type="term" value="F:unfolded protein binding"/>
    <property type="evidence" value="ECO:0007669"/>
    <property type="project" value="UniProtKB-UniRule"/>
</dbReference>
<evidence type="ECO:0000256" key="5">
    <source>
        <dbReference type="SAM" id="MobiDB-lite"/>
    </source>
</evidence>
<dbReference type="GO" id="GO:0065003">
    <property type="term" value="P:protein-containing complex assembly"/>
    <property type="evidence" value="ECO:0007669"/>
    <property type="project" value="InterPro"/>
</dbReference>
<keyword evidence="7" id="KW-1185">Reference proteome</keyword>
<dbReference type="Gene3D" id="3.30.70.790">
    <property type="entry name" value="UreE, C-terminal domain"/>
    <property type="match status" value="1"/>
</dbReference>
<dbReference type="EMBL" id="FOFU01000012">
    <property type="protein sequence ID" value="SEQ84419.1"/>
    <property type="molecule type" value="Genomic_DNA"/>
</dbReference>
<reference evidence="6 7" key="1">
    <citation type="submission" date="2016-10" db="EMBL/GenBank/DDBJ databases">
        <authorList>
            <person name="de Groot N.N."/>
        </authorList>
    </citation>
    <scope>NUCLEOTIDE SEQUENCE [LARGE SCALE GENOMIC DNA]</scope>
    <source>
        <strain evidence="6 7">B25</strain>
    </source>
</reference>
<dbReference type="RefSeq" id="WP_074645401.1">
    <property type="nucleotide sequence ID" value="NZ_FOFU01000012.1"/>
</dbReference>
<evidence type="ECO:0000256" key="3">
    <source>
        <dbReference type="ARBA" id="ARBA00023186"/>
    </source>
</evidence>
<dbReference type="GO" id="GO:0016151">
    <property type="term" value="F:nickel cation binding"/>
    <property type="evidence" value="ECO:0007669"/>
    <property type="project" value="UniProtKB-UniRule"/>
</dbReference>
<dbReference type="AlphaFoldDB" id="A0A1H9JCG8"/>
<dbReference type="GO" id="GO:0005737">
    <property type="term" value="C:cytoplasm"/>
    <property type="evidence" value="ECO:0007669"/>
    <property type="project" value="UniProtKB-SubCell"/>
</dbReference>
<protein>
    <recommendedName>
        <fullName evidence="4">Urease accessory protein UreE</fullName>
    </recommendedName>
</protein>
<comment type="subcellular location">
    <subcellularLocation>
        <location evidence="4">Cytoplasm</location>
    </subcellularLocation>
</comment>
<dbReference type="GO" id="GO:0019627">
    <property type="term" value="P:urea metabolic process"/>
    <property type="evidence" value="ECO:0007669"/>
    <property type="project" value="InterPro"/>
</dbReference>
<dbReference type="OrthoDB" id="9810882at2"/>
<evidence type="ECO:0000313" key="7">
    <source>
        <dbReference type="Proteomes" id="UP000182360"/>
    </source>
</evidence>
<sequence>MIYTKIIGKLSGAEFKDKPVDYVDFEWHETYSKLHRKTSRDGRDVAVSLDDSILKIGIKSGDVFGVDEDGTVIAADVFATDVLSVKIENPDFFSTAKVAYEIGNCHAPLFAGKGDNELITIFNEPMQKLLEDLHGIKLKVEKRNEKLDFSKQISSIVGHGHGHAHSYDHEHSHEHSHEHGHSHGEH</sequence>
<proteinExistence type="inferred from homology"/>
<dbReference type="SUPFAM" id="SSF69287">
    <property type="entry name" value="Urease metallochaperone UreE, N-terminal domain"/>
    <property type="match status" value="1"/>
</dbReference>
<comment type="function">
    <text evidence="4">Involved in urease metallocenter assembly. Binds nickel. Probably functions as a nickel donor during metallocenter assembly.</text>
</comment>